<dbReference type="RefSeq" id="WP_065226027.1">
    <property type="nucleotide sequence ID" value="NZ_CP012498.1"/>
</dbReference>
<feature type="signal peptide" evidence="2">
    <location>
        <begin position="1"/>
        <end position="26"/>
    </location>
</feature>
<proteinExistence type="predicted"/>
<dbReference type="InterPro" id="IPR008394">
    <property type="entry name" value="AfaD"/>
</dbReference>
<accession>A0AAI9FH12</accession>
<sequence length="144" mass="15970">MKLSKKRVLTALSSTVLIVVSSLSQAVELNLVPRNGVIGDLYDGTKIATGRIVCHGEHMGFNLWINSPSVENNPGHYIIQGRQDSRHKLYVRIDGEGWSPSVREGREGMARYGQDEQAVFHVVLDGRQNVVADEYVYSITGECL</sequence>
<dbReference type="SUPFAM" id="SSF49401">
    <property type="entry name" value="Bacterial adhesins"/>
    <property type="match status" value="1"/>
</dbReference>
<protein>
    <submittedName>
        <fullName evidence="3">Adhesin</fullName>
    </submittedName>
</protein>
<evidence type="ECO:0000313" key="3">
    <source>
        <dbReference type="EMBL" id="EFI6955361.1"/>
    </source>
</evidence>
<keyword evidence="1 2" id="KW-0732">Signal</keyword>
<comment type="caution">
    <text evidence="3">The sequence shown here is derived from an EMBL/GenBank/DDBJ whole genome shotgun (WGS) entry which is preliminary data.</text>
</comment>
<name>A0AAI9FH12_ECOLX</name>
<gene>
    <name evidence="3" type="ORF">BCB93_005131</name>
</gene>
<evidence type="ECO:0000256" key="1">
    <source>
        <dbReference type="ARBA" id="ARBA00022729"/>
    </source>
</evidence>
<dbReference type="Proteomes" id="UP000775646">
    <property type="component" value="Unassembled WGS sequence"/>
</dbReference>
<dbReference type="CDD" id="cd18776">
    <property type="entry name" value="AfaD-like"/>
    <property type="match status" value="1"/>
</dbReference>
<organism evidence="3 4">
    <name type="scientific">Escherichia coli</name>
    <dbReference type="NCBI Taxonomy" id="562"/>
    <lineage>
        <taxon>Bacteria</taxon>
        <taxon>Pseudomonadati</taxon>
        <taxon>Pseudomonadota</taxon>
        <taxon>Gammaproteobacteria</taxon>
        <taxon>Enterobacterales</taxon>
        <taxon>Enterobacteriaceae</taxon>
        <taxon>Escherichia</taxon>
    </lineage>
</organism>
<dbReference type="InterPro" id="IPR037028">
    <property type="entry name" value="Dr_adhesin_sf"/>
</dbReference>
<dbReference type="InterPro" id="IPR008966">
    <property type="entry name" value="Adhesion_dom_sf"/>
</dbReference>
<dbReference type="Pfam" id="PF05775">
    <property type="entry name" value="AfaD"/>
    <property type="match status" value="1"/>
</dbReference>
<feature type="chain" id="PRO_5042515555" evidence="2">
    <location>
        <begin position="27"/>
        <end position="144"/>
    </location>
</feature>
<dbReference type="AlphaFoldDB" id="A0AAI9FH12"/>
<dbReference type="Gene3D" id="2.60.40.1570">
    <property type="entry name" value="Dr adhesin"/>
    <property type="match status" value="1"/>
</dbReference>
<reference evidence="3" key="1">
    <citation type="submission" date="2020-02" db="EMBL/GenBank/DDBJ databases">
        <authorList>
            <consortium name="GenomeTrakr network: Whole genome sequencing for foodborne pathogen traceback"/>
        </authorList>
    </citation>
    <scope>NUCLEOTIDE SEQUENCE</scope>
    <source>
        <strain evidence="3">CFSAN046653</strain>
    </source>
</reference>
<dbReference type="EMBL" id="AASZRA010000067">
    <property type="protein sequence ID" value="EFI6955361.1"/>
    <property type="molecule type" value="Genomic_DNA"/>
</dbReference>
<evidence type="ECO:0000256" key="2">
    <source>
        <dbReference type="SAM" id="SignalP"/>
    </source>
</evidence>
<evidence type="ECO:0000313" key="4">
    <source>
        <dbReference type="Proteomes" id="UP000775646"/>
    </source>
</evidence>